<name>A0A1H0AUV5_9EURY</name>
<dbReference type="SMART" id="SM00387">
    <property type="entry name" value="HATPase_c"/>
    <property type="match status" value="1"/>
</dbReference>
<dbReference type="InterPro" id="IPR029016">
    <property type="entry name" value="GAF-like_dom_sf"/>
</dbReference>
<dbReference type="PANTHER" id="PTHR43304:SF1">
    <property type="entry name" value="PAC DOMAIN-CONTAINING PROTEIN"/>
    <property type="match status" value="1"/>
</dbReference>
<feature type="coiled-coil region" evidence="6">
    <location>
        <begin position="158"/>
        <end position="185"/>
    </location>
</feature>
<dbReference type="OrthoDB" id="230688at2157"/>
<dbReference type="NCBIfam" id="TIGR00229">
    <property type="entry name" value="sensory_box"/>
    <property type="match status" value="2"/>
</dbReference>
<evidence type="ECO:0000259" key="7">
    <source>
        <dbReference type="PROSITE" id="PS50109"/>
    </source>
</evidence>
<dbReference type="InterPro" id="IPR001610">
    <property type="entry name" value="PAC"/>
</dbReference>
<evidence type="ECO:0000256" key="3">
    <source>
        <dbReference type="ARBA" id="ARBA00022553"/>
    </source>
</evidence>
<sequence>MDGSSRREQLYEVFADRGRPVGELVADALDIGRAYLDLPIGFLTRIEDGTQTIIQSTGDHELIQPGESCPLDDAYCRRTVELDGHLAVHHASASEAVSQTALRTFGLETYVGAKVLVDDEVYGTVCFASQTQRDAEFDTDETVFIEVFAKLVGQAIERRRYERELEQRNERLQREKARIEGIAETSFDILFQLDLDGEFTYVSPAVEQTLGYAPGTLVGSPFADIIVQPTLDDALVAYADALEGEPAENVELDFVDADGERVVIEVNATPVTDDGEIVGIQGVGRDVTEQKRRERELRLKNRAMDEADIGISIAEAGGDSNPLLYVNEGFERVTGYGADEALGRDCRFLQGEATDPDRVATLREHIDAEEPVLVELINYREDGTPFWNQVQVSPVEDDDGEVTQFLGFQTDITERKRTEQLVQLLNRVLRHNLRNDMNALLGFGDLLREGTGEPTAVGSRIVSTAESLVHLTEQARELERYARYERDPRRLDTDAMLAALVDEQRERFPDATVELDCRTERAVCAGVELEQALTELVENGLKHDPSSAPCVRVTAADEGDWVVCTVADDGPGIDEMEAHVISKGQESALEHGSGLGLWLVNWIVTRYGGSFQIRGGDDGTVATVRLPAIEDGQSVADVARSPTVLFR</sequence>
<feature type="domain" description="PAC" evidence="9">
    <location>
        <begin position="248"/>
        <end position="299"/>
    </location>
</feature>
<dbReference type="SMART" id="SM00065">
    <property type="entry name" value="GAF"/>
    <property type="match status" value="1"/>
</dbReference>
<accession>A0A1H0AUV5</accession>
<dbReference type="SUPFAM" id="SSF55781">
    <property type="entry name" value="GAF domain-like"/>
    <property type="match status" value="1"/>
</dbReference>
<keyword evidence="3" id="KW-0597">Phosphoprotein</keyword>
<dbReference type="PROSITE" id="PS50113">
    <property type="entry name" value="PAC"/>
    <property type="match status" value="2"/>
</dbReference>
<feature type="domain" description="PAS" evidence="8">
    <location>
        <begin position="175"/>
        <end position="245"/>
    </location>
</feature>
<evidence type="ECO:0000259" key="9">
    <source>
        <dbReference type="PROSITE" id="PS50113"/>
    </source>
</evidence>
<feature type="domain" description="Histidine kinase" evidence="7">
    <location>
        <begin position="428"/>
        <end position="630"/>
    </location>
</feature>
<dbReference type="SMART" id="SM00086">
    <property type="entry name" value="PAC"/>
    <property type="match status" value="2"/>
</dbReference>
<evidence type="ECO:0000259" key="8">
    <source>
        <dbReference type="PROSITE" id="PS50112"/>
    </source>
</evidence>
<feature type="domain" description="PAS" evidence="8">
    <location>
        <begin position="296"/>
        <end position="367"/>
    </location>
</feature>
<dbReference type="AlphaFoldDB" id="A0A1H0AUV5"/>
<dbReference type="InterPro" id="IPR013656">
    <property type="entry name" value="PAS_4"/>
</dbReference>
<dbReference type="SMART" id="SM00091">
    <property type="entry name" value="PAS"/>
    <property type="match status" value="2"/>
</dbReference>
<proteinExistence type="predicted"/>
<keyword evidence="11" id="KW-1185">Reference proteome</keyword>
<dbReference type="Pfam" id="PF02518">
    <property type="entry name" value="HATPase_c"/>
    <property type="match status" value="1"/>
</dbReference>
<gene>
    <name evidence="10" type="ORF">SAMN05192554_13016</name>
</gene>
<dbReference type="InterPro" id="IPR035965">
    <property type="entry name" value="PAS-like_dom_sf"/>
</dbReference>
<dbReference type="CDD" id="cd00130">
    <property type="entry name" value="PAS"/>
    <property type="match status" value="2"/>
</dbReference>
<dbReference type="Proteomes" id="UP000199370">
    <property type="component" value="Unassembled WGS sequence"/>
</dbReference>
<evidence type="ECO:0000256" key="2">
    <source>
        <dbReference type="ARBA" id="ARBA00012438"/>
    </source>
</evidence>
<dbReference type="PANTHER" id="PTHR43304">
    <property type="entry name" value="PHYTOCHROME-LIKE PROTEIN CPH1"/>
    <property type="match status" value="1"/>
</dbReference>
<dbReference type="InterPro" id="IPR003594">
    <property type="entry name" value="HATPase_dom"/>
</dbReference>
<dbReference type="InterPro" id="IPR000700">
    <property type="entry name" value="PAS-assoc_C"/>
</dbReference>
<keyword evidence="5" id="KW-0418">Kinase</keyword>
<dbReference type="Gene3D" id="3.30.565.10">
    <property type="entry name" value="Histidine kinase-like ATPase, C-terminal domain"/>
    <property type="match status" value="1"/>
</dbReference>
<evidence type="ECO:0000256" key="4">
    <source>
        <dbReference type="ARBA" id="ARBA00022679"/>
    </source>
</evidence>
<dbReference type="Gene3D" id="3.30.450.40">
    <property type="match status" value="1"/>
</dbReference>
<dbReference type="InterPro" id="IPR004358">
    <property type="entry name" value="Sig_transdc_His_kin-like_C"/>
</dbReference>
<dbReference type="STRING" id="996166.SAMN05192554_13016"/>
<dbReference type="Pfam" id="PF08448">
    <property type="entry name" value="PAS_4"/>
    <property type="match status" value="1"/>
</dbReference>
<reference evidence="10 11" key="1">
    <citation type="submission" date="2016-10" db="EMBL/GenBank/DDBJ databases">
        <authorList>
            <person name="de Groot N.N."/>
        </authorList>
    </citation>
    <scope>NUCLEOTIDE SEQUENCE [LARGE SCALE GENOMIC DNA]</scope>
    <source>
        <strain evidence="11">EB21,IBRC-M 10013,KCTC 4048</strain>
    </source>
</reference>
<evidence type="ECO:0000256" key="1">
    <source>
        <dbReference type="ARBA" id="ARBA00000085"/>
    </source>
</evidence>
<dbReference type="InterPro" id="IPR003018">
    <property type="entry name" value="GAF"/>
</dbReference>
<evidence type="ECO:0000256" key="5">
    <source>
        <dbReference type="ARBA" id="ARBA00022777"/>
    </source>
</evidence>
<dbReference type="Pfam" id="PF13426">
    <property type="entry name" value="PAS_9"/>
    <property type="match status" value="1"/>
</dbReference>
<dbReference type="InterPro" id="IPR000014">
    <property type="entry name" value="PAS"/>
</dbReference>
<feature type="domain" description="PAC" evidence="9">
    <location>
        <begin position="370"/>
        <end position="424"/>
    </location>
</feature>
<keyword evidence="6" id="KW-0175">Coiled coil</keyword>
<dbReference type="PRINTS" id="PR00344">
    <property type="entry name" value="BCTRLSENSOR"/>
</dbReference>
<dbReference type="InterPro" id="IPR052162">
    <property type="entry name" value="Sensor_kinase/Photoreceptor"/>
</dbReference>
<evidence type="ECO:0000313" key="11">
    <source>
        <dbReference type="Proteomes" id="UP000199370"/>
    </source>
</evidence>
<dbReference type="SUPFAM" id="SSF55874">
    <property type="entry name" value="ATPase domain of HSP90 chaperone/DNA topoisomerase II/histidine kinase"/>
    <property type="match status" value="1"/>
</dbReference>
<comment type="catalytic activity">
    <reaction evidence="1">
        <text>ATP + protein L-histidine = ADP + protein N-phospho-L-histidine.</text>
        <dbReference type="EC" id="2.7.13.3"/>
    </reaction>
</comment>
<dbReference type="GO" id="GO:0004673">
    <property type="term" value="F:protein histidine kinase activity"/>
    <property type="evidence" value="ECO:0007669"/>
    <property type="project" value="UniProtKB-EC"/>
</dbReference>
<dbReference type="EMBL" id="FNIA01000030">
    <property type="protein sequence ID" value="SDN37169.1"/>
    <property type="molecule type" value="Genomic_DNA"/>
</dbReference>
<dbReference type="PROSITE" id="PS50109">
    <property type="entry name" value="HIS_KIN"/>
    <property type="match status" value="1"/>
</dbReference>
<dbReference type="SUPFAM" id="SSF55785">
    <property type="entry name" value="PYP-like sensor domain (PAS domain)"/>
    <property type="match status" value="2"/>
</dbReference>
<dbReference type="Pfam" id="PF01590">
    <property type="entry name" value="GAF"/>
    <property type="match status" value="1"/>
</dbReference>
<protein>
    <recommendedName>
        <fullName evidence="2">histidine kinase</fullName>
        <ecNumber evidence="2">2.7.13.3</ecNumber>
    </recommendedName>
</protein>
<organism evidence="10 11">
    <name type="scientific">Haloarchaeobius iranensis</name>
    <dbReference type="NCBI Taxonomy" id="996166"/>
    <lineage>
        <taxon>Archaea</taxon>
        <taxon>Methanobacteriati</taxon>
        <taxon>Methanobacteriota</taxon>
        <taxon>Stenosarchaea group</taxon>
        <taxon>Halobacteria</taxon>
        <taxon>Halobacteriales</taxon>
        <taxon>Halorubellaceae</taxon>
        <taxon>Haloarchaeobius</taxon>
    </lineage>
</organism>
<dbReference type="InterPro" id="IPR036890">
    <property type="entry name" value="HATPase_C_sf"/>
</dbReference>
<dbReference type="EC" id="2.7.13.3" evidence="2"/>
<dbReference type="PROSITE" id="PS50112">
    <property type="entry name" value="PAS"/>
    <property type="match status" value="2"/>
</dbReference>
<evidence type="ECO:0000313" key="10">
    <source>
        <dbReference type="EMBL" id="SDN37169.1"/>
    </source>
</evidence>
<evidence type="ECO:0000256" key="6">
    <source>
        <dbReference type="SAM" id="Coils"/>
    </source>
</evidence>
<dbReference type="RefSeq" id="WP_089736142.1">
    <property type="nucleotide sequence ID" value="NZ_FNIA01000030.1"/>
</dbReference>
<dbReference type="InterPro" id="IPR005467">
    <property type="entry name" value="His_kinase_dom"/>
</dbReference>
<dbReference type="Gene3D" id="3.30.450.20">
    <property type="entry name" value="PAS domain"/>
    <property type="match status" value="2"/>
</dbReference>
<keyword evidence="4" id="KW-0808">Transferase</keyword>